<reference evidence="2 3" key="1">
    <citation type="submission" date="2020-09" db="EMBL/GenBank/DDBJ databases">
        <title>De no assembly of potato wild relative species, Solanum commersonii.</title>
        <authorList>
            <person name="Cho K."/>
        </authorList>
    </citation>
    <scope>NUCLEOTIDE SEQUENCE [LARGE SCALE GENOMIC DNA]</scope>
    <source>
        <strain evidence="2">LZ3.2</strain>
        <tissue evidence="2">Leaf</tissue>
    </source>
</reference>
<accession>A0A9J6B228</accession>
<feature type="compositionally biased region" description="Polar residues" evidence="1">
    <location>
        <begin position="78"/>
        <end position="101"/>
    </location>
</feature>
<dbReference type="EMBL" id="JACXVP010000001">
    <property type="protein sequence ID" value="KAG5630720.1"/>
    <property type="molecule type" value="Genomic_DNA"/>
</dbReference>
<name>A0A9J6B228_SOLCO</name>
<evidence type="ECO:0000256" key="1">
    <source>
        <dbReference type="SAM" id="MobiDB-lite"/>
    </source>
</evidence>
<organism evidence="2 3">
    <name type="scientific">Solanum commersonii</name>
    <name type="common">Commerson's wild potato</name>
    <name type="synonym">Commerson's nightshade</name>
    <dbReference type="NCBI Taxonomy" id="4109"/>
    <lineage>
        <taxon>Eukaryota</taxon>
        <taxon>Viridiplantae</taxon>
        <taxon>Streptophyta</taxon>
        <taxon>Embryophyta</taxon>
        <taxon>Tracheophyta</taxon>
        <taxon>Spermatophyta</taxon>
        <taxon>Magnoliopsida</taxon>
        <taxon>eudicotyledons</taxon>
        <taxon>Gunneridae</taxon>
        <taxon>Pentapetalae</taxon>
        <taxon>asterids</taxon>
        <taxon>lamiids</taxon>
        <taxon>Solanales</taxon>
        <taxon>Solanaceae</taxon>
        <taxon>Solanoideae</taxon>
        <taxon>Solaneae</taxon>
        <taxon>Solanum</taxon>
    </lineage>
</organism>
<keyword evidence="3" id="KW-1185">Reference proteome</keyword>
<feature type="region of interest" description="Disordered" evidence="1">
    <location>
        <begin position="72"/>
        <end position="106"/>
    </location>
</feature>
<evidence type="ECO:0000313" key="2">
    <source>
        <dbReference type="EMBL" id="KAG5630720.1"/>
    </source>
</evidence>
<comment type="caution">
    <text evidence="2">The sequence shown here is derived from an EMBL/GenBank/DDBJ whole genome shotgun (WGS) entry which is preliminary data.</text>
</comment>
<dbReference type="Proteomes" id="UP000824120">
    <property type="component" value="Chromosome 1"/>
</dbReference>
<gene>
    <name evidence="2" type="ORF">H5410_002437</name>
</gene>
<protein>
    <submittedName>
        <fullName evidence="2">Uncharacterized protein</fullName>
    </submittedName>
</protein>
<dbReference type="AlphaFoldDB" id="A0A9J6B228"/>
<proteinExistence type="predicted"/>
<sequence length="137" mass="15577">MVKKVISWNNCEEIISMNLQKSKRGRHSATEDHDDNTKCSKIDYSLAMTPKEVVLLERRLNDRQATTTRLLSNTNRTDCSGTMPQIQNNLSIPMSSSTSASGVVKTKKPTNNIKRLRSDYVELKKIPPCKFCNAKRF</sequence>
<evidence type="ECO:0000313" key="3">
    <source>
        <dbReference type="Proteomes" id="UP000824120"/>
    </source>
</evidence>